<dbReference type="KEGG" id="sdn:Sden_0634"/>
<dbReference type="GO" id="GO:0009366">
    <property type="term" value="C:enterobactin synthetase complex"/>
    <property type="evidence" value="ECO:0007669"/>
    <property type="project" value="InterPro"/>
</dbReference>
<keyword evidence="13" id="KW-0460">Magnesium</keyword>
<protein>
    <recommendedName>
        <fullName evidence="5">Enterobactin synthase component D</fullName>
    </recommendedName>
    <alternativeName>
        <fullName evidence="8">4'-phosphopantetheinyl transferase EntD</fullName>
    </alternativeName>
    <alternativeName>
        <fullName evidence="9">Enterochelin synthase D</fullName>
    </alternativeName>
</protein>
<keyword evidence="7" id="KW-0259">Enterobactin biosynthesis</keyword>
<feature type="domain" description="4'-phosphopantetheinyl transferase N-terminal" evidence="15">
    <location>
        <begin position="53"/>
        <end position="114"/>
    </location>
</feature>
<dbReference type="Pfam" id="PF01648">
    <property type="entry name" value="ACPS"/>
    <property type="match status" value="1"/>
</dbReference>
<dbReference type="SUPFAM" id="SSF56214">
    <property type="entry name" value="4'-phosphopantetheinyl transferase"/>
    <property type="match status" value="1"/>
</dbReference>
<dbReference type="AlphaFoldDB" id="Q12RK2"/>
<evidence type="ECO:0000256" key="12">
    <source>
        <dbReference type="PIRSR" id="PIRSR603542-1"/>
    </source>
</evidence>
<comment type="similarity">
    <text evidence="3">Belongs to the P-Pant transferase superfamily. EntD family.</text>
</comment>
<evidence type="ECO:0000256" key="13">
    <source>
        <dbReference type="PIRSR" id="PIRSR603542-2"/>
    </source>
</evidence>
<dbReference type="GO" id="GO:0005886">
    <property type="term" value="C:plasma membrane"/>
    <property type="evidence" value="ECO:0007669"/>
    <property type="project" value="TreeGrafter"/>
</dbReference>
<dbReference type="GO" id="GO:0000287">
    <property type="term" value="F:magnesium ion binding"/>
    <property type="evidence" value="ECO:0007669"/>
    <property type="project" value="InterPro"/>
</dbReference>
<reference evidence="16 17" key="1">
    <citation type="submission" date="2006-03" db="EMBL/GenBank/DDBJ databases">
        <title>Complete sequence of Shewanella denitrificans OS217.</title>
        <authorList>
            <consortium name="US DOE Joint Genome Institute"/>
            <person name="Copeland A."/>
            <person name="Lucas S."/>
            <person name="Lapidus A."/>
            <person name="Barry K."/>
            <person name="Detter J.C."/>
            <person name="Glavina del Rio T."/>
            <person name="Hammon N."/>
            <person name="Israni S."/>
            <person name="Dalin E."/>
            <person name="Tice H."/>
            <person name="Pitluck S."/>
            <person name="Brettin T."/>
            <person name="Bruce D."/>
            <person name="Han C."/>
            <person name="Tapia R."/>
            <person name="Gilna P."/>
            <person name="Kiss H."/>
            <person name="Schmutz J."/>
            <person name="Larimer F."/>
            <person name="Land M."/>
            <person name="Hauser L."/>
            <person name="Kyrpides N."/>
            <person name="Lykidis A."/>
            <person name="Richardson P."/>
        </authorList>
    </citation>
    <scope>NUCLEOTIDE SEQUENCE [LARGE SCALE GENOMIC DNA]</scope>
    <source>
        <strain evidence="17">OS217 / ATCC BAA-1090 / DSM 15013</strain>
    </source>
</reference>
<evidence type="ECO:0000256" key="2">
    <source>
        <dbReference type="ARBA" id="ARBA00004993"/>
    </source>
</evidence>
<feature type="binding site" evidence="12">
    <location>
        <begin position="103"/>
        <end position="104"/>
    </location>
    <ligand>
        <name>CoA</name>
        <dbReference type="ChEBI" id="CHEBI:57287"/>
    </ligand>
</feature>
<dbReference type="InterPro" id="IPR041354">
    <property type="entry name" value="4PPT_N"/>
</dbReference>
<dbReference type="EMBL" id="CP000302">
    <property type="protein sequence ID" value="ABE53924.1"/>
    <property type="molecule type" value="Genomic_DNA"/>
</dbReference>
<evidence type="ECO:0000256" key="9">
    <source>
        <dbReference type="ARBA" id="ARBA00031996"/>
    </source>
</evidence>
<evidence type="ECO:0000256" key="8">
    <source>
        <dbReference type="ARBA" id="ARBA00029894"/>
    </source>
</evidence>
<dbReference type="InterPro" id="IPR008278">
    <property type="entry name" value="4-PPantetheinyl_Trfase_dom"/>
</dbReference>
<evidence type="ECO:0000256" key="4">
    <source>
        <dbReference type="ARBA" id="ARBA00011503"/>
    </source>
</evidence>
<keyword evidence="6 16" id="KW-0808">Transferase</keyword>
<feature type="binding site" evidence="12">
    <location>
        <position position="174"/>
    </location>
    <ligand>
        <name>CoA</name>
        <dbReference type="ChEBI" id="CHEBI:57287"/>
    </ligand>
</feature>
<comment type="catalytic activity">
    <reaction evidence="10">
        <text>apo-[aryl-carrier protein] + CoA = holo-[aryl-carrier protein] + adenosine 3',5'-bisphosphate + H(+)</text>
        <dbReference type="Rhea" id="RHEA:48404"/>
        <dbReference type="Rhea" id="RHEA-COMP:15903"/>
        <dbReference type="Rhea" id="RHEA-COMP:17557"/>
        <dbReference type="ChEBI" id="CHEBI:15378"/>
        <dbReference type="ChEBI" id="CHEBI:29999"/>
        <dbReference type="ChEBI" id="CHEBI:57287"/>
        <dbReference type="ChEBI" id="CHEBI:58343"/>
        <dbReference type="ChEBI" id="CHEBI:64479"/>
    </reaction>
</comment>
<evidence type="ECO:0000259" key="14">
    <source>
        <dbReference type="Pfam" id="PF01648"/>
    </source>
</evidence>
<dbReference type="PANTHER" id="PTHR38096:SF1">
    <property type="entry name" value="ENTEROBACTIN SYNTHASE COMPONENT D"/>
    <property type="match status" value="1"/>
</dbReference>
<name>Q12RK2_SHEDO</name>
<dbReference type="OrthoDB" id="8210607at2"/>
<dbReference type="HOGENOM" id="CLU_075076_2_2_6"/>
<dbReference type="GO" id="GO:0008897">
    <property type="term" value="F:holo-[acyl-carrier-protein] synthase activity"/>
    <property type="evidence" value="ECO:0007669"/>
    <property type="project" value="InterPro"/>
</dbReference>
<comment type="pathway">
    <text evidence="2">Siderophore biosynthesis; enterobactin biosynthesis.</text>
</comment>
<evidence type="ECO:0000256" key="10">
    <source>
        <dbReference type="ARBA" id="ARBA00049176"/>
    </source>
</evidence>
<dbReference type="RefSeq" id="WP_011495089.1">
    <property type="nucleotide sequence ID" value="NC_007954.1"/>
</dbReference>
<evidence type="ECO:0000256" key="7">
    <source>
        <dbReference type="ARBA" id="ARBA00023191"/>
    </source>
</evidence>
<keyword evidence="17" id="KW-1185">Reference proteome</keyword>
<feature type="domain" description="4'-phosphopantetheinyl transferase" evidence="14">
    <location>
        <begin position="122"/>
        <end position="205"/>
    </location>
</feature>
<evidence type="ECO:0000256" key="5">
    <source>
        <dbReference type="ARBA" id="ARBA00019087"/>
    </source>
</evidence>
<dbReference type="PANTHER" id="PTHR38096">
    <property type="entry name" value="ENTEROBACTIN SYNTHASE COMPONENT D"/>
    <property type="match status" value="1"/>
</dbReference>
<proteinExistence type="inferred from homology"/>
<dbReference type="Pfam" id="PF17837">
    <property type="entry name" value="4PPT_N"/>
    <property type="match status" value="1"/>
</dbReference>
<dbReference type="Gene3D" id="3.90.470.20">
    <property type="entry name" value="4'-phosphopantetheinyl transferase domain"/>
    <property type="match status" value="1"/>
</dbReference>
<feature type="binding site" evidence="12">
    <location>
        <position position="67"/>
    </location>
    <ligand>
        <name>CoA</name>
        <dbReference type="ChEBI" id="CHEBI:57287"/>
    </ligand>
</feature>
<evidence type="ECO:0000259" key="15">
    <source>
        <dbReference type="Pfam" id="PF17837"/>
    </source>
</evidence>
<dbReference type="InterPro" id="IPR003542">
    <property type="entry name" value="Enbac_synth_compD-like"/>
</dbReference>
<feature type="binding site" evidence="13">
    <location>
        <position position="125"/>
    </location>
    <ligand>
        <name>Mg(2+)</name>
        <dbReference type="ChEBI" id="CHEBI:18420"/>
    </ligand>
</feature>
<feature type="binding site" evidence="13">
    <location>
        <position position="127"/>
    </location>
    <ligand>
        <name>Mg(2+)</name>
        <dbReference type="ChEBI" id="CHEBI:18420"/>
    </ligand>
</feature>
<comment type="cofactor">
    <cofactor evidence="13">
        <name>Mg(2+)</name>
        <dbReference type="ChEBI" id="CHEBI:18420"/>
    </cofactor>
</comment>
<evidence type="ECO:0000256" key="1">
    <source>
        <dbReference type="ARBA" id="ARBA00003937"/>
    </source>
</evidence>
<feature type="binding site" evidence="12">
    <location>
        <position position="59"/>
    </location>
    <ligand>
        <name>CoA</name>
        <dbReference type="ChEBI" id="CHEBI:57287"/>
    </ligand>
</feature>
<evidence type="ECO:0000313" key="16">
    <source>
        <dbReference type="EMBL" id="ABE53924.1"/>
    </source>
</evidence>
<feature type="binding site" evidence="12">
    <location>
        <position position="170"/>
    </location>
    <ligand>
        <name>CoA</name>
        <dbReference type="ChEBI" id="CHEBI:57287"/>
    </ligand>
</feature>
<accession>Q12RK2</accession>
<comment type="function">
    <text evidence="1">Involved in the biosynthesis of the siderophore enterobactin (enterochelin), which is a macrocyclic trimeric lactone of N-(2,3-dihydroxybenzoyl)-serine. The serine trilactone serves as a scaffolding for the three catechol functionalities that provide hexadentate coordination for the tightly ligated iron(2+) atoms. Plays an essential role in the assembly of the enterobactin by catalyzing the transfer of the 4'-phosphopantetheine (Ppant) moiety from coenzyme A to the apo-domains of both EntB (ArCP domain) and EntF (PCP domain) to yield their holo-forms which make them competent for the activation of 2,3-dihydroxybenzoate (DHB) and L-serine, respectively.</text>
</comment>
<comment type="catalytic activity">
    <reaction evidence="11">
        <text>apo-[peptidyl-carrier protein] + CoA = holo-[peptidyl-carrier protein] + adenosine 3',5'-bisphosphate + H(+)</text>
        <dbReference type="Rhea" id="RHEA:46228"/>
        <dbReference type="Rhea" id="RHEA-COMP:11479"/>
        <dbReference type="Rhea" id="RHEA-COMP:11480"/>
        <dbReference type="ChEBI" id="CHEBI:15378"/>
        <dbReference type="ChEBI" id="CHEBI:29999"/>
        <dbReference type="ChEBI" id="CHEBI:57287"/>
        <dbReference type="ChEBI" id="CHEBI:58343"/>
        <dbReference type="ChEBI" id="CHEBI:64479"/>
    </reaction>
</comment>
<keyword evidence="13" id="KW-0479">Metal-binding</keyword>
<dbReference type="PRINTS" id="PR01399">
    <property type="entry name" value="ENTSNTHTASED"/>
</dbReference>
<dbReference type="InterPro" id="IPR037143">
    <property type="entry name" value="4-PPantetheinyl_Trfase_dom_sf"/>
</dbReference>
<evidence type="ECO:0000256" key="11">
    <source>
        <dbReference type="ARBA" id="ARBA00049191"/>
    </source>
</evidence>
<dbReference type="STRING" id="318161.Sden_0634"/>
<evidence type="ECO:0000256" key="6">
    <source>
        <dbReference type="ARBA" id="ARBA00022679"/>
    </source>
</evidence>
<gene>
    <name evidence="16" type="ordered locus">Sden_0634</name>
</gene>
<sequence length="241" mass="26390">MLNYATVPYIKHVSEKKILGFPGVCYQCRFDTGGYSDSNVMQLLGEDLHGSLSLAVTKRKSEFVAGRYMARQALIALGSTSFTVGIGTNRAPLWPDAFVGSISHSKEYAICAVANVANITRLGIDVENFLDEKSARDIVGSVLIRSEYTLVGTYSNPNPVIVTLIFSAKESLFKALYPEIGRYFDFDVVQTKIINFKTGIFSLELVKELNPSLPVGTRFEGIFELGADTVFTMITGSIVVS</sequence>
<evidence type="ECO:0000256" key="3">
    <source>
        <dbReference type="ARBA" id="ARBA00008342"/>
    </source>
</evidence>
<organism evidence="16 17">
    <name type="scientific">Shewanella denitrificans (strain OS217 / ATCC BAA-1090 / DSM 15013)</name>
    <dbReference type="NCBI Taxonomy" id="318161"/>
    <lineage>
        <taxon>Bacteria</taxon>
        <taxon>Pseudomonadati</taxon>
        <taxon>Pseudomonadota</taxon>
        <taxon>Gammaproteobacteria</taxon>
        <taxon>Alteromonadales</taxon>
        <taxon>Shewanellaceae</taxon>
        <taxon>Shewanella</taxon>
    </lineage>
</organism>
<evidence type="ECO:0000313" key="17">
    <source>
        <dbReference type="Proteomes" id="UP000001982"/>
    </source>
</evidence>
<comment type="subunit">
    <text evidence="4">EntB, EntD, EntE, and EntF form a multienzyme complex called enterobactin synthase.</text>
</comment>
<dbReference type="Proteomes" id="UP000001982">
    <property type="component" value="Chromosome"/>
</dbReference>
<feature type="binding site" evidence="12">
    <location>
        <position position="125"/>
    </location>
    <ligand>
        <name>CoA</name>
        <dbReference type="ChEBI" id="CHEBI:57287"/>
    </ligand>
</feature>
<dbReference type="GO" id="GO:0009239">
    <property type="term" value="P:enterobactin biosynthetic process"/>
    <property type="evidence" value="ECO:0007669"/>
    <property type="project" value="UniProtKB-UniPathway"/>
</dbReference>
<dbReference type="UniPathway" id="UPA00017"/>
<dbReference type="eggNOG" id="COG2977">
    <property type="taxonomic scope" value="Bacteria"/>
</dbReference>